<evidence type="ECO:0000313" key="3">
    <source>
        <dbReference type="Proteomes" id="UP000179014"/>
    </source>
</evidence>
<organism evidence="2 3">
    <name type="scientific">Candidatus Kaiserbacteria bacterium GWA2_50_9</name>
    <dbReference type="NCBI Taxonomy" id="1798474"/>
    <lineage>
        <taxon>Bacteria</taxon>
        <taxon>Candidatus Kaiseribacteriota</taxon>
    </lineage>
</organism>
<comment type="caution">
    <text evidence="2">The sequence shown here is derived from an EMBL/GenBank/DDBJ whole genome shotgun (WGS) entry which is preliminary data.</text>
</comment>
<proteinExistence type="predicted"/>
<evidence type="ECO:0000256" key="1">
    <source>
        <dbReference type="SAM" id="Phobius"/>
    </source>
</evidence>
<keyword evidence="1" id="KW-0812">Transmembrane</keyword>
<dbReference type="EMBL" id="MFKN01000026">
    <property type="protein sequence ID" value="OGG40594.1"/>
    <property type="molecule type" value="Genomic_DNA"/>
</dbReference>
<keyword evidence="1" id="KW-0472">Membrane</keyword>
<keyword evidence="1" id="KW-1133">Transmembrane helix</keyword>
<gene>
    <name evidence="2" type="ORF">A2118_01950</name>
</gene>
<accession>A0A1F6BUH2</accession>
<dbReference type="STRING" id="1798474.A2118_01950"/>
<dbReference type="Proteomes" id="UP000179014">
    <property type="component" value="Unassembled WGS sequence"/>
</dbReference>
<sequence>MRRRSNVWQRYAKILKGYVKNLQPYLKALQAVPQEKLIIIGTALLIVIGIPVFFLTRNTPSPIVITDVPPVVVAVPFTKLTQGTQSVVARRVNYVLTSSTELSELWRTIDAPGKPPRVDFKKNAVLAVFAGNESSTSISVAKIEDTNTRMVSIAIAKPNGPCELVQPAASPYEIVTVPTTSLHLTHEDISTTVSCPK</sequence>
<evidence type="ECO:0000313" key="2">
    <source>
        <dbReference type="EMBL" id="OGG40594.1"/>
    </source>
</evidence>
<name>A0A1F6BUH2_9BACT</name>
<dbReference type="AlphaFoldDB" id="A0A1F6BUH2"/>
<feature type="transmembrane region" description="Helical" evidence="1">
    <location>
        <begin position="37"/>
        <end position="56"/>
    </location>
</feature>
<reference evidence="2 3" key="1">
    <citation type="journal article" date="2016" name="Nat. Commun.">
        <title>Thousands of microbial genomes shed light on interconnected biogeochemical processes in an aquifer system.</title>
        <authorList>
            <person name="Anantharaman K."/>
            <person name="Brown C.T."/>
            <person name="Hug L.A."/>
            <person name="Sharon I."/>
            <person name="Castelle C.J."/>
            <person name="Probst A.J."/>
            <person name="Thomas B.C."/>
            <person name="Singh A."/>
            <person name="Wilkins M.J."/>
            <person name="Karaoz U."/>
            <person name="Brodie E.L."/>
            <person name="Williams K.H."/>
            <person name="Hubbard S.S."/>
            <person name="Banfield J.F."/>
        </authorList>
    </citation>
    <scope>NUCLEOTIDE SEQUENCE [LARGE SCALE GENOMIC DNA]</scope>
</reference>
<protein>
    <submittedName>
        <fullName evidence="2">Uncharacterized protein</fullName>
    </submittedName>
</protein>